<protein>
    <submittedName>
        <fullName evidence="2">Uncharacterized protein</fullName>
    </submittedName>
</protein>
<feature type="compositionally biased region" description="Basic and acidic residues" evidence="1">
    <location>
        <begin position="32"/>
        <end position="41"/>
    </location>
</feature>
<evidence type="ECO:0000313" key="2">
    <source>
        <dbReference type="EMBL" id="JAH73971.1"/>
    </source>
</evidence>
<accession>A0A0E9V7J7</accession>
<reference evidence="2" key="2">
    <citation type="journal article" date="2015" name="Fish Shellfish Immunol.">
        <title>Early steps in the European eel (Anguilla anguilla)-Vibrio vulnificus interaction in the gills: Role of the RtxA13 toxin.</title>
        <authorList>
            <person name="Callol A."/>
            <person name="Pajuelo D."/>
            <person name="Ebbesson L."/>
            <person name="Teles M."/>
            <person name="MacKenzie S."/>
            <person name="Amaro C."/>
        </authorList>
    </citation>
    <scope>NUCLEOTIDE SEQUENCE</scope>
</reference>
<evidence type="ECO:0000256" key="1">
    <source>
        <dbReference type="SAM" id="MobiDB-lite"/>
    </source>
</evidence>
<dbReference type="AlphaFoldDB" id="A0A0E9V7J7"/>
<proteinExistence type="predicted"/>
<reference evidence="2" key="1">
    <citation type="submission" date="2014-11" db="EMBL/GenBank/DDBJ databases">
        <authorList>
            <person name="Amaro Gonzalez C."/>
        </authorList>
    </citation>
    <scope>NUCLEOTIDE SEQUENCE</scope>
</reference>
<name>A0A0E9V7J7_ANGAN</name>
<dbReference type="EMBL" id="GBXM01034606">
    <property type="protein sequence ID" value="JAH73971.1"/>
    <property type="molecule type" value="Transcribed_RNA"/>
</dbReference>
<sequence>MTETKNEQSTDICDPPALPKNYTYYNKTTHQISREDREHPAHPPPQPDTSVPSVHTHMTPKEI</sequence>
<feature type="region of interest" description="Disordered" evidence="1">
    <location>
        <begin position="1"/>
        <end position="63"/>
    </location>
</feature>
<organism evidence="2">
    <name type="scientific">Anguilla anguilla</name>
    <name type="common">European freshwater eel</name>
    <name type="synonym">Muraena anguilla</name>
    <dbReference type="NCBI Taxonomy" id="7936"/>
    <lineage>
        <taxon>Eukaryota</taxon>
        <taxon>Metazoa</taxon>
        <taxon>Chordata</taxon>
        <taxon>Craniata</taxon>
        <taxon>Vertebrata</taxon>
        <taxon>Euteleostomi</taxon>
        <taxon>Actinopterygii</taxon>
        <taxon>Neopterygii</taxon>
        <taxon>Teleostei</taxon>
        <taxon>Anguilliformes</taxon>
        <taxon>Anguillidae</taxon>
        <taxon>Anguilla</taxon>
    </lineage>
</organism>